<dbReference type="OrthoDB" id="5090100at2"/>
<protein>
    <submittedName>
        <fullName evidence="1">Uncharacterized protein</fullName>
    </submittedName>
</protein>
<organism evidence="1 2">
    <name type="scientific">Cytobacillus praedii</name>
    <dbReference type="NCBI Taxonomy" id="1742358"/>
    <lineage>
        <taxon>Bacteria</taxon>
        <taxon>Bacillati</taxon>
        <taxon>Bacillota</taxon>
        <taxon>Bacilli</taxon>
        <taxon>Bacillales</taxon>
        <taxon>Bacillaceae</taxon>
        <taxon>Cytobacillus</taxon>
    </lineage>
</organism>
<dbReference type="Proteomes" id="UP000293846">
    <property type="component" value="Unassembled WGS sequence"/>
</dbReference>
<comment type="caution">
    <text evidence="1">The sequence shown here is derived from an EMBL/GenBank/DDBJ whole genome shotgun (WGS) entry which is preliminary data.</text>
</comment>
<evidence type="ECO:0000313" key="2">
    <source>
        <dbReference type="Proteomes" id="UP000293846"/>
    </source>
</evidence>
<keyword evidence="2" id="KW-1185">Reference proteome</keyword>
<dbReference type="EMBL" id="SJTH01000056">
    <property type="protein sequence ID" value="TCJ01597.1"/>
    <property type="molecule type" value="Genomic_DNA"/>
</dbReference>
<sequence>ILIDYEKFNVKVKAKIIKIDYDYDNHSIKLEIANFDNLDDDWKRMIRQSYTISSDLNSQKDRWNETVGKMGAINDLIDGEFDANKRRIIAGVNESVVISRKGLTITSIDNPNDLLIAQAGILAISNDGGNTYKNAITTRGVIGERIIGKILVGVNLEVQNDSGKFTFDSNGATIKNASFRLESETGGNGITISPSDGLVSTKSDNTIKTTLNATEGIKIEKYELGLWKKKFYVDTNGTLTAEDLIANKLIFKNGNEVLIDGSTRTIDFSKFTTKLGSVLINNIPILDLIADFNNNRQNQFNGGIIQTGTLIADKITTGTLNANLVNVTNLNASNITAGTLTAKVSNVYDTEVGGTLTIGNNGNPRMTLYTQLGSHRIVSNDSAGLRIEAPSIGLVASGSNGVYVDYTPLVAKSGFRVDGGQSQFNTNVTVNATLNASYLQIQSQPVATQSWVTSLMYGFVTTSELNAALRQKESEIVAWANNKFVAK</sequence>
<dbReference type="AlphaFoldDB" id="A0A4R1AWU4"/>
<accession>A0A4R1AWU4</accession>
<reference evidence="1 2" key="1">
    <citation type="submission" date="2019-03" db="EMBL/GenBank/DDBJ databases">
        <authorList>
            <person name="Jensen L."/>
            <person name="Storgaard J."/>
            <person name="Sulaj E."/>
            <person name="Schramm A."/>
            <person name="Marshall I.P.G."/>
        </authorList>
    </citation>
    <scope>NUCLEOTIDE SEQUENCE [LARGE SCALE GENOMIC DNA]</scope>
    <source>
        <strain evidence="1 2">2017H2G3</strain>
    </source>
</reference>
<proteinExistence type="predicted"/>
<gene>
    <name evidence="1" type="ORF">E0Y62_23180</name>
</gene>
<name>A0A4R1AWU4_9BACI</name>
<evidence type="ECO:0000313" key="1">
    <source>
        <dbReference type="EMBL" id="TCJ01597.1"/>
    </source>
</evidence>
<feature type="non-terminal residue" evidence="1">
    <location>
        <position position="1"/>
    </location>
</feature>